<gene>
    <name evidence="5" type="ORF">CK503_02555</name>
</gene>
<keyword evidence="6" id="KW-1185">Reference proteome</keyword>
<sequence>MCSFSLKESATQNLRKSWLPTLRMSKKQNGNASWHRKQMLRLGNSMQFQNEISDFAYNKLWIIVLLLVMGMLYPAMVFSQSADSLKAKHVHPNTVPYETDRSIGYHILAAPSYLLHWVSRPVGYGVKYAEDKFPHWFEGERGPYGFLPLIEIGGEEGFAAGALLYHDHLFFEDHRARAEILFGSQVYNEFDLQYQIPIKGVPNSSLTFAGEYENAPERSFYLDNTSEDLSYASEFGNIQVNYNQQVNSWLHTQITTGFWDRTIKTSRYEDDINEQVPVSLLGNTKLFSVANNWTFNYKNGRKRTLSGTQYKVGVGWAQSTNNPNLKYLEYRGAIHHFVPVPILPETRRLGIKMELQKQRNIGSTNIPFYELRSLGGSRNLRGFPSNRFRAHGTVLFTAEYRYPIWDFLDIVLFADQGQPFNDYSDISLDAFRSSYGFGFHLLSQKGLAFRSEFAFSNEGGRFIISITPNF</sequence>
<accession>A0A2A2GD51</accession>
<evidence type="ECO:0000259" key="4">
    <source>
        <dbReference type="Pfam" id="PF01103"/>
    </source>
</evidence>
<keyword evidence="2 3" id="KW-0472">Membrane</keyword>
<dbReference type="Proteomes" id="UP000218831">
    <property type="component" value="Unassembled WGS sequence"/>
</dbReference>
<dbReference type="GO" id="GO:0019867">
    <property type="term" value="C:outer membrane"/>
    <property type="evidence" value="ECO:0007669"/>
    <property type="project" value="InterPro"/>
</dbReference>
<evidence type="ECO:0000313" key="5">
    <source>
        <dbReference type="EMBL" id="PAU95100.1"/>
    </source>
</evidence>
<keyword evidence="3" id="KW-0812">Transmembrane</keyword>
<dbReference type="InterPro" id="IPR000184">
    <property type="entry name" value="Bac_surfAg_D15"/>
</dbReference>
<name>A0A2A2GD51_9BACT</name>
<evidence type="ECO:0000256" key="1">
    <source>
        <dbReference type="ARBA" id="ARBA00004370"/>
    </source>
</evidence>
<evidence type="ECO:0000256" key="2">
    <source>
        <dbReference type="ARBA" id="ARBA00023136"/>
    </source>
</evidence>
<dbReference type="OrthoDB" id="9771071at2"/>
<evidence type="ECO:0000313" key="6">
    <source>
        <dbReference type="Proteomes" id="UP000218831"/>
    </source>
</evidence>
<dbReference type="AlphaFoldDB" id="A0A2A2GD51"/>
<dbReference type="Pfam" id="PF01103">
    <property type="entry name" value="Omp85"/>
    <property type="match status" value="1"/>
</dbReference>
<dbReference type="EMBL" id="NSKE01000002">
    <property type="protein sequence ID" value="PAU95100.1"/>
    <property type="molecule type" value="Genomic_DNA"/>
</dbReference>
<comment type="subcellular location">
    <subcellularLocation>
        <location evidence="1">Membrane</location>
    </subcellularLocation>
</comment>
<protein>
    <recommendedName>
        <fullName evidence="4">Bacterial surface antigen (D15) domain-containing protein</fullName>
    </recommendedName>
</protein>
<keyword evidence="3" id="KW-1133">Transmembrane helix</keyword>
<feature type="domain" description="Bacterial surface antigen (D15)" evidence="4">
    <location>
        <begin position="177"/>
        <end position="444"/>
    </location>
</feature>
<dbReference type="Gene3D" id="2.40.160.50">
    <property type="entry name" value="membrane protein fhac: a member of the omp85/tpsb transporter family"/>
    <property type="match status" value="1"/>
</dbReference>
<feature type="transmembrane region" description="Helical" evidence="3">
    <location>
        <begin position="60"/>
        <end position="78"/>
    </location>
</feature>
<reference evidence="5 6" key="1">
    <citation type="submission" date="2017-08" db="EMBL/GenBank/DDBJ databases">
        <title>Aliifodinibius alkalisoli sp. nov., isolated from saline alkaline soil.</title>
        <authorList>
            <person name="Liu D."/>
            <person name="Zhang G."/>
        </authorList>
    </citation>
    <scope>NUCLEOTIDE SEQUENCE [LARGE SCALE GENOMIC DNA]</scope>
    <source>
        <strain evidence="5 6">WN023</strain>
    </source>
</reference>
<comment type="caution">
    <text evidence="5">The sequence shown here is derived from an EMBL/GenBank/DDBJ whole genome shotgun (WGS) entry which is preliminary data.</text>
</comment>
<organism evidence="5 6">
    <name type="scientific">Fodinibius salipaludis</name>
    <dbReference type="NCBI Taxonomy" id="2032627"/>
    <lineage>
        <taxon>Bacteria</taxon>
        <taxon>Pseudomonadati</taxon>
        <taxon>Balneolota</taxon>
        <taxon>Balneolia</taxon>
        <taxon>Balneolales</taxon>
        <taxon>Balneolaceae</taxon>
        <taxon>Fodinibius</taxon>
    </lineage>
</organism>
<evidence type="ECO:0000256" key="3">
    <source>
        <dbReference type="SAM" id="Phobius"/>
    </source>
</evidence>
<proteinExistence type="predicted"/>